<dbReference type="PANTHER" id="PTHR16223:SF46">
    <property type="entry name" value="TRANSCRIPTION FACTOR BHLH123"/>
    <property type="match status" value="1"/>
</dbReference>
<feature type="region of interest" description="Disordered" evidence="7">
    <location>
        <begin position="440"/>
        <end position="461"/>
    </location>
</feature>
<dbReference type="SUPFAM" id="SSF47459">
    <property type="entry name" value="HLH, helix-loop-helix DNA-binding domain"/>
    <property type="match status" value="1"/>
</dbReference>
<feature type="domain" description="BHLH" evidence="8">
    <location>
        <begin position="373"/>
        <end position="422"/>
    </location>
</feature>
<reference evidence="9" key="2">
    <citation type="submission" date="2023-06" db="EMBL/GenBank/DDBJ databases">
        <authorList>
            <person name="Swenson N.G."/>
            <person name="Wegrzyn J.L."/>
            <person name="Mcevoy S.L."/>
        </authorList>
    </citation>
    <scope>NUCLEOTIDE SEQUENCE</scope>
    <source>
        <strain evidence="9">NS2018</strain>
        <tissue evidence="9">Leaf</tissue>
    </source>
</reference>
<dbReference type="GO" id="GO:0000978">
    <property type="term" value="F:RNA polymerase II cis-regulatory region sequence-specific DNA binding"/>
    <property type="evidence" value="ECO:0007669"/>
    <property type="project" value="TreeGrafter"/>
</dbReference>
<feature type="region of interest" description="Disordered" evidence="7">
    <location>
        <begin position="138"/>
        <end position="169"/>
    </location>
</feature>
<dbReference type="SMART" id="SM00353">
    <property type="entry name" value="HLH"/>
    <property type="match status" value="1"/>
</dbReference>
<feature type="region of interest" description="Disordered" evidence="7">
    <location>
        <begin position="338"/>
        <end position="379"/>
    </location>
</feature>
<dbReference type="InterPro" id="IPR045239">
    <property type="entry name" value="bHLH95_bHLH"/>
</dbReference>
<evidence type="ECO:0000256" key="3">
    <source>
        <dbReference type="ARBA" id="ARBA00023015"/>
    </source>
</evidence>
<evidence type="ECO:0000313" key="9">
    <source>
        <dbReference type="EMBL" id="KAK0601740.1"/>
    </source>
</evidence>
<keyword evidence="3" id="KW-0805">Transcription regulation</keyword>
<dbReference type="InterPro" id="IPR045843">
    <property type="entry name" value="IND-like"/>
</dbReference>
<dbReference type="Gene3D" id="4.10.280.10">
    <property type="entry name" value="Helix-loop-helix DNA-binding domain"/>
    <property type="match status" value="1"/>
</dbReference>
<feature type="region of interest" description="Disordered" evidence="7">
    <location>
        <begin position="195"/>
        <end position="234"/>
    </location>
</feature>
<reference evidence="9" key="1">
    <citation type="journal article" date="2022" name="Plant J.">
        <title>Strategies of tolerance reflected in two North American maple genomes.</title>
        <authorList>
            <person name="McEvoy S.L."/>
            <person name="Sezen U.U."/>
            <person name="Trouern-Trend A."/>
            <person name="McMahon S.M."/>
            <person name="Schaberg P.G."/>
            <person name="Yang J."/>
            <person name="Wegrzyn J.L."/>
            <person name="Swenson N.G."/>
        </authorList>
    </citation>
    <scope>NUCLEOTIDE SEQUENCE</scope>
    <source>
        <strain evidence="9">NS2018</strain>
    </source>
</reference>
<dbReference type="InterPro" id="IPR011598">
    <property type="entry name" value="bHLH_dom"/>
</dbReference>
<comment type="subunit">
    <text evidence="2">Homodimer.</text>
</comment>
<evidence type="ECO:0000256" key="1">
    <source>
        <dbReference type="ARBA" id="ARBA00004123"/>
    </source>
</evidence>
<dbReference type="AlphaFoldDB" id="A0AA39T817"/>
<dbReference type="PANTHER" id="PTHR16223">
    <property type="entry name" value="TRANSCRIPTION FACTOR BHLH83-RELATED"/>
    <property type="match status" value="1"/>
</dbReference>
<proteinExistence type="predicted"/>
<dbReference type="InterPro" id="IPR036638">
    <property type="entry name" value="HLH_DNA-bd_sf"/>
</dbReference>
<evidence type="ECO:0000256" key="6">
    <source>
        <dbReference type="ARBA" id="ARBA00023242"/>
    </source>
</evidence>
<dbReference type="GO" id="GO:0046983">
    <property type="term" value="F:protein dimerization activity"/>
    <property type="evidence" value="ECO:0007669"/>
    <property type="project" value="InterPro"/>
</dbReference>
<feature type="region of interest" description="Disordered" evidence="7">
    <location>
        <begin position="262"/>
        <end position="288"/>
    </location>
</feature>
<comment type="subcellular location">
    <subcellularLocation>
        <location evidence="1">Nucleus</location>
    </subcellularLocation>
</comment>
<dbReference type="FunFam" id="4.10.280.10:FF:000032">
    <property type="entry name" value="Transcription factor bHLH123 family"/>
    <property type="match status" value="1"/>
</dbReference>
<evidence type="ECO:0000256" key="2">
    <source>
        <dbReference type="ARBA" id="ARBA00011738"/>
    </source>
</evidence>
<accession>A0AA39T817</accession>
<evidence type="ECO:0000256" key="5">
    <source>
        <dbReference type="ARBA" id="ARBA00023163"/>
    </source>
</evidence>
<feature type="compositionally biased region" description="Low complexity" evidence="7">
    <location>
        <begin position="205"/>
        <end position="223"/>
    </location>
</feature>
<dbReference type="GO" id="GO:0005634">
    <property type="term" value="C:nucleus"/>
    <property type="evidence" value="ECO:0007669"/>
    <property type="project" value="UniProtKB-SubCell"/>
</dbReference>
<dbReference type="Proteomes" id="UP001168877">
    <property type="component" value="Unassembled WGS sequence"/>
</dbReference>
<keyword evidence="4" id="KW-0238">DNA-binding</keyword>
<comment type="caution">
    <text evidence="9">The sequence shown here is derived from an EMBL/GenBank/DDBJ whole genome shotgun (WGS) entry which is preliminary data.</text>
</comment>
<feature type="compositionally biased region" description="Basic and acidic residues" evidence="7">
    <location>
        <begin position="341"/>
        <end position="354"/>
    </location>
</feature>
<evidence type="ECO:0000256" key="7">
    <source>
        <dbReference type="SAM" id="MobiDB-lite"/>
    </source>
</evidence>
<keyword evidence="10" id="KW-1185">Reference proteome</keyword>
<dbReference type="GO" id="GO:0000981">
    <property type="term" value="F:DNA-binding transcription factor activity, RNA polymerase II-specific"/>
    <property type="evidence" value="ECO:0007669"/>
    <property type="project" value="TreeGrafter"/>
</dbReference>
<evidence type="ECO:0000259" key="8">
    <source>
        <dbReference type="PROSITE" id="PS50888"/>
    </source>
</evidence>
<dbReference type="PROSITE" id="PS50888">
    <property type="entry name" value="BHLH"/>
    <property type="match status" value="1"/>
</dbReference>
<name>A0AA39T817_ACESA</name>
<dbReference type="EMBL" id="JAUESC010000003">
    <property type="protein sequence ID" value="KAK0601740.1"/>
    <property type="molecule type" value="Genomic_DNA"/>
</dbReference>
<evidence type="ECO:0000256" key="4">
    <source>
        <dbReference type="ARBA" id="ARBA00023125"/>
    </source>
</evidence>
<keyword evidence="6" id="KW-0539">Nucleus</keyword>
<dbReference type="CDD" id="cd11393">
    <property type="entry name" value="bHLH_AtbHLH_like"/>
    <property type="match status" value="1"/>
</dbReference>
<gene>
    <name evidence="9" type="ORF">LWI29_027001</name>
</gene>
<keyword evidence="5" id="KW-0804">Transcription</keyword>
<protein>
    <recommendedName>
        <fullName evidence="8">BHLH domain-containing protein</fullName>
    </recommendedName>
</protein>
<sequence>MAEEFNTGGTNWWESSSSSSRNNINVNNNRFDSGSSSSGASSGLNISNSLVSFGWGSEMVDMKASAARSSMDSSVSAATHHNHDSPIASDLHMMGLGLSSPSSMDWNHTLLRGDNIKSENVGFRSMLQVENLNNRGFSLDHHQHHHQPPQFSDSISHHHGGSSSDSSVTCQGLQAATSFQMDSSTLYQQSPPTIYQGLLAGSDHNNNNNNQQQQSSFDSNNRSPSMNNYQFSTSSYGMMSSSTNLDNNQQVVLMPSWSSKVPPFLRTSSSSPPKQEAHQHHHHHQSAGQLHFSNNATFWNASAGGGSSINNNIDHHHQARSSGFFPSLQTPILYPTQTTFVDEKPKHNISEVRDSSSAVKKNGSEPTSKRPRNETTTNLPAFKVRKEKMGDRITTLQQLVSPFGKTDTASVLSEAIEYIKFLHDQVSILSTPYMKSGAAIQHQQNCDKSNKESDQGPKQDLRSRGLCLVPVSSTFPVAHDSTVDFWTPTFGGTYR</sequence>
<feature type="compositionally biased region" description="Basic and acidic residues" evidence="7">
    <location>
        <begin position="448"/>
        <end position="461"/>
    </location>
</feature>
<evidence type="ECO:0000313" key="10">
    <source>
        <dbReference type="Proteomes" id="UP001168877"/>
    </source>
</evidence>
<organism evidence="9 10">
    <name type="scientific">Acer saccharum</name>
    <name type="common">Sugar maple</name>
    <dbReference type="NCBI Taxonomy" id="4024"/>
    <lineage>
        <taxon>Eukaryota</taxon>
        <taxon>Viridiplantae</taxon>
        <taxon>Streptophyta</taxon>
        <taxon>Embryophyta</taxon>
        <taxon>Tracheophyta</taxon>
        <taxon>Spermatophyta</taxon>
        <taxon>Magnoliopsida</taxon>
        <taxon>eudicotyledons</taxon>
        <taxon>Gunneridae</taxon>
        <taxon>Pentapetalae</taxon>
        <taxon>rosids</taxon>
        <taxon>malvids</taxon>
        <taxon>Sapindales</taxon>
        <taxon>Sapindaceae</taxon>
        <taxon>Hippocastanoideae</taxon>
        <taxon>Acereae</taxon>
        <taxon>Acer</taxon>
    </lineage>
</organism>